<feature type="region of interest" description="Disordered" evidence="1">
    <location>
        <begin position="676"/>
        <end position="695"/>
    </location>
</feature>
<dbReference type="Proteomes" id="UP000825729">
    <property type="component" value="Unassembled WGS sequence"/>
</dbReference>
<feature type="compositionally biased region" description="Low complexity" evidence="1">
    <location>
        <begin position="730"/>
        <end position="741"/>
    </location>
</feature>
<protein>
    <recommendedName>
        <fullName evidence="2">DUF3741 domain-containing protein</fullName>
    </recommendedName>
</protein>
<feature type="domain" description="DUF3741" evidence="2">
    <location>
        <begin position="351"/>
        <end position="367"/>
    </location>
</feature>
<evidence type="ECO:0000313" key="4">
    <source>
        <dbReference type="Proteomes" id="UP000825729"/>
    </source>
</evidence>
<feature type="region of interest" description="Disordered" evidence="1">
    <location>
        <begin position="580"/>
        <end position="670"/>
    </location>
</feature>
<evidence type="ECO:0000256" key="1">
    <source>
        <dbReference type="SAM" id="MobiDB-lite"/>
    </source>
</evidence>
<evidence type="ECO:0000259" key="2">
    <source>
        <dbReference type="Pfam" id="PF14383"/>
    </source>
</evidence>
<gene>
    <name evidence="3" type="ORF">H6P81_000607</name>
</gene>
<feature type="compositionally biased region" description="Basic and acidic residues" evidence="1">
    <location>
        <begin position="717"/>
        <end position="729"/>
    </location>
</feature>
<dbReference type="InterPro" id="IPR032795">
    <property type="entry name" value="DUF3741-assoc"/>
</dbReference>
<reference evidence="3 4" key="1">
    <citation type="submission" date="2021-07" db="EMBL/GenBank/DDBJ databases">
        <title>The Aristolochia fimbriata genome: insights into angiosperm evolution, floral development and chemical biosynthesis.</title>
        <authorList>
            <person name="Jiao Y."/>
        </authorList>
    </citation>
    <scope>NUCLEOTIDE SEQUENCE [LARGE SCALE GENOMIC DNA]</scope>
    <source>
        <strain evidence="3">IBCAS-2021</strain>
        <tissue evidence="3">Leaf</tissue>
    </source>
</reference>
<feature type="compositionally biased region" description="Basic and acidic residues" evidence="1">
    <location>
        <begin position="608"/>
        <end position="623"/>
    </location>
</feature>
<dbReference type="Pfam" id="PF14383">
    <property type="entry name" value="VARLMGL"/>
    <property type="match status" value="1"/>
</dbReference>
<feature type="region of interest" description="Disordered" evidence="1">
    <location>
        <begin position="716"/>
        <end position="753"/>
    </location>
</feature>
<feature type="compositionally biased region" description="Polar residues" evidence="1">
    <location>
        <begin position="686"/>
        <end position="695"/>
    </location>
</feature>
<keyword evidence="4" id="KW-1185">Reference proteome</keyword>
<proteinExistence type="predicted"/>
<organism evidence="3 4">
    <name type="scientific">Aristolochia fimbriata</name>
    <name type="common">White veined hardy Dutchman's pipe vine</name>
    <dbReference type="NCBI Taxonomy" id="158543"/>
    <lineage>
        <taxon>Eukaryota</taxon>
        <taxon>Viridiplantae</taxon>
        <taxon>Streptophyta</taxon>
        <taxon>Embryophyta</taxon>
        <taxon>Tracheophyta</taxon>
        <taxon>Spermatophyta</taxon>
        <taxon>Magnoliopsida</taxon>
        <taxon>Magnoliidae</taxon>
        <taxon>Piperales</taxon>
        <taxon>Aristolochiaceae</taxon>
        <taxon>Aristolochia</taxon>
    </lineage>
</organism>
<evidence type="ECO:0000313" key="3">
    <source>
        <dbReference type="EMBL" id="KAG9456099.1"/>
    </source>
</evidence>
<dbReference type="AlphaFoldDB" id="A0AAV7F674"/>
<accession>A0AAV7F674</accession>
<feature type="compositionally biased region" description="Polar residues" evidence="1">
    <location>
        <begin position="640"/>
        <end position="653"/>
    </location>
</feature>
<dbReference type="PANTHER" id="PTHR34282">
    <property type="entry name" value="OS01G0228800 PROTEIN-RELATED"/>
    <property type="match status" value="1"/>
</dbReference>
<name>A0AAV7F674_ARIFI</name>
<comment type="caution">
    <text evidence="3">The sequence shown here is derived from an EMBL/GenBank/DDBJ whole genome shotgun (WGS) entry which is preliminary data.</text>
</comment>
<sequence length="1000" mass="111612">MVAAALAPEVCKFLQILQNMSQDNKNPVVYRSQKKSFHVPSENSNYIDLYETRRRSKTSSPTTEPIVEKRIILEDRRDASICEGKMKTTLVTGIGESQGSSSFQLSQVSNEVEKLKEMMESWSNGKDSVGQSQSIARDLLRGALDLQESLVMLGKLQEASNFMAGLKKKSRPKFEADTGKDTNAESVGFSRHGRYGMKMENPRTSVDGSKNSVQDLKNVIRESLSRPNLQVSEESSFREDVNAQNLGLDRFRNYSYRQRSDDPRISVDRYSGNRREELKNIIRDSLSKQNLISALSPPSDEVKPFSTQKQPICLPDVCSSSSSRSYSAPSDGGCQKLSEINVLHQPKKANSPNLIAKLMGLETLPSETAETKKSECRTKKSSQWTPVINIEMPKVKKLQIVDDDGDPGRKALKEILDSMQFKGLLKSNHSGDLKFHSDFLSGKTQKLNTEKPPIVIIKPLHSSGYGKDEMSGYGKDEMSDYGKDEMSEYGKDEMSGCGKDEMSGCGKDEMSGCGKYEMSGYEKDEICTYKKDEICTYKKDEICRYKKDGISSYKKDDLQTDELVKQYRASDSIPLLTEVAKEDTKTKQKNEKVSGTGRASVSYISRSYKKEANKLPKKGEKMPKGVSDGRNSSHKENTKSTRTLKSQQKTIPSKTRKIEASPLQQKNLATTQVITLQQHKPRRSTKSVQFSTNQTRKTKTQIAKVVKKSIAMELDIENNKESQDDDNKTDSSSSANDLSASTCALPTDEASMETRQEEVEILIRDDRECEPKPLSEDMPEVDLPADLADDLADDLAGDLAADLASNLAANLAEGCQPTEETEQLLVERIPSSKSSKDELKLVLLSSPSFISSAEELFHFHLDQPLVCHTSKVDDINTSLVLDCADELMGHKSRQRAIASHQNKTHILCKVRFTLNQLVEEIVDGIEDLSYSKIGDHSFGTENLYLMLERDLLCSSMVVNGVWDLGWLNGLNLEETEQIVGEVEKHVVEALVQEAVMELVS</sequence>
<dbReference type="EMBL" id="JAINDJ010000002">
    <property type="protein sequence ID" value="KAG9456099.1"/>
    <property type="molecule type" value="Genomic_DNA"/>
</dbReference>
<feature type="compositionally biased region" description="Basic and acidic residues" evidence="1">
    <location>
        <begin position="580"/>
        <end position="592"/>
    </location>
</feature>
<dbReference type="PANTHER" id="PTHR34282:SF2">
    <property type="entry name" value="DUF3741 DOMAIN-CONTAINING PROTEIN"/>
    <property type="match status" value="1"/>
</dbReference>